<dbReference type="RefSeq" id="WP_086488658.1">
    <property type="nucleotide sequence ID" value="NZ_MSLT01000018.1"/>
</dbReference>
<keyword evidence="2" id="KW-1185">Reference proteome</keyword>
<dbReference type="OrthoDB" id="3725739at2"/>
<accession>A0A251X6X2</accession>
<name>A0A251X6X2_9GAMM</name>
<dbReference type="PIRSF" id="PIRSF009151">
    <property type="entry name" value="DUF779"/>
    <property type="match status" value="1"/>
</dbReference>
<comment type="caution">
    <text evidence="1">The sequence shown here is derived from an EMBL/GenBank/DDBJ whole genome shotgun (WGS) entry which is preliminary data.</text>
</comment>
<dbReference type="EMBL" id="MSLT01000018">
    <property type="protein sequence ID" value="OUD13211.1"/>
    <property type="molecule type" value="Genomic_DNA"/>
</dbReference>
<dbReference type="Proteomes" id="UP000194798">
    <property type="component" value="Unassembled WGS sequence"/>
</dbReference>
<reference evidence="1 2" key="1">
    <citation type="submission" date="2016-12" db="EMBL/GenBank/DDBJ databases">
        <title>Thioflexothrix psekupsii D3 genome sequencing and assembly.</title>
        <authorList>
            <person name="Fomenkov A."/>
            <person name="Vincze T."/>
            <person name="Grabovich M."/>
            <person name="Anton B.P."/>
            <person name="Dubinina G."/>
            <person name="Orlova M."/>
            <person name="Belousova E."/>
            <person name="Roberts R.J."/>
        </authorList>
    </citation>
    <scope>NUCLEOTIDE SEQUENCE [LARGE SCALE GENOMIC DNA]</scope>
    <source>
        <strain evidence="1">D3</strain>
    </source>
</reference>
<evidence type="ECO:0000313" key="2">
    <source>
        <dbReference type="Proteomes" id="UP000194798"/>
    </source>
</evidence>
<protein>
    <submittedName>
        <fullName evidence="1">Acetaldehyde dehydrogenase</fullName>
    </submittedName>
</protein>
<organism evidence="1 2">
    <name type="scientific">Thioflexithrix psekupsensis</name>
    <dbReference type="NCBI Taxonomy" id="1570016"/>
    <lineage>
        <taxon>Bacteria</taxon>
        <taxon>Pseudomonadati</taxon>
        <taxon>Pseudomonadota</taxon>
        <taxon>Gammaproteobacteria</taxon>
        <taxon>Thiotrichales</taxon>
        <taxon>Thioflexithrix</taxon>
    </lineage>
</organism>
<dbReference type="Pfam" id="PF05610">
    <property type="entry name" value="DUF779"/>
    <property type="match status" value="1"/>
</dbReference>
<gene>
    <name evidence="1" type="ORF">TPSD3_11275</name>
</gene>
<sequence>MSSEKVIATEAALLLIAQLKSKHGELMFHQSGGCCDGSAPMCYPAGEFFLGENDIKLGEIGDCPFYIGAAQYEYWRHTQLIIDVVPGRGGAFSLESAEGKRFLTRSRLFGEDEITDTPMRCQPH</sequence>
<dbReference type="AlphaFoldDB" id="A0A251X6X2"/>
<dbReference type="InterPro" id="IPR008497">
    <property type="entry name" value="DUF779"/>
</dbReference>
<proteinExistence type="predicted"/>
<evidence type="ECO:0000313" key="1">
    <source>
        <dbReference type="EMBL" id="OUD13211.1"/>
    </source>
</evidence>